<dbReference type="InParanoid" id="A0A165G6M7"/>
<protein>
    <submittedName>
        <fullName evidence="2">Uncharacterized protein</fullName>
    </submittedName>
</protein>
<proteinExistence type="predicted"/>
<feature type="transmembrane region" description="Helical" evidence="1">
    <location>
        <begin position="131"/>
        <end position="155"/>
    </location>
</feature>
<evidence type="ECO:0000256" key="1">
    <source>
        <dbReference type="SAM" id="Phobius"/>
    </source>
</evidence>
<reference evidence="2 3" key="1">
    <citation type="journal article" date="2016" name="Mol. Biol. Evol.">
        <title>Comparative Genomics of Early-Diverging Mushroom-Forming Fungi Provides Insights into the Origins of Lignocellulose Decay Capabilities.</title>
        <authorList>
            <person name="Nagy L.G."/>
            <person name="Riley R."/>
            <person name="Tritt A."/>
            <person name="Adam C."/>
            <person name="Daum C."/>
            <person name="Floudas D."/>
            <person name="Sun H."/>
            <person name="Yadav J.S."/>
            <person name="Pangilinan J."/>
            <person name="Larsson K.H."/>
            <person name="Matsuura K."/>
            <person name="Barry K."/>
            <person name="Labutti K."/>
            <person name="Kuo R."/>
            <person name="Ohm R.A."/>
            <person name="Bhattacharya S.S."/>
            <person name="Shirouzu T."/>
            <person name="Yoshinaga Y."/>
            <person name="Martin F.M."/>
            <person name="Grigoriev I.V."/>
            <person name="Hibbett D.S."/>
        </authorList>
    </citation>
    <scope>NUCLEOTIDE SEQUENCE [LARGE SCALE GENOMIC DNA]</scope>
    <source>
        <strain evidence="2 3">HHB12029</strain>
    </source>
</reference>
<accession>A0A165G6M7</accession>
<dbReference type="EMBL" id="KV426057">
    <property type="protein sequence ID" value="KZV90057.1"/>
    <property type="molecule type" value="Genomic_DNA"/>
</dbReference>
<keyword evidence="3" id="KW-1185">Reference proteome</keyword>
<keyword evidence="1" id="KW-0472">Membrane</keyword>
<gene>
    <name evidence="2" type="ORF">EXIGLDRAFT_838083</name>
</gene>
<name>A0A165G6M7_EXIGL</name>
<feature type="transmembrane region" description="Helical" evidence="1">
    <location>
        <begin position="21"/>
        <end position="40"/>
    </location>
</feature>
<dbReference type="AlphaFoldDB" id="A0A165G6M7"/>
<evidence type="ECO:0000313" key="3">
    <source>
        <dbReference type="Proteomes" id="UP000077266"/>
    </source>
</evidence>
<sequence>MSSTTSPNTALTGILARKADFAPSIVFTIAFAVLLPIGIWRFVSRETRTRQLIQPTIFCLMRIATYIVRAVMANGQLSVGLVAAEMVLLGASALLVIEPLIKLSRKLLETVPYDGPVAHDERGRPLPRRDYVGIVGRLMDIGLLASVVISIYSATQTSSAFKNPDKANLIASLRQGSAIIFLVIVSIVVIALGYYHLQQKIPQRPTISSSPLASCFWLRVRIVSQLRTTAREPATSLHSGLALPELLVAAMYFSLNINTLIPEKPQQHVPMQNLA</sequence>
<feature type="transmembrane region" description="Helical" evidence="1">
    <location>
        <begin position="175"/>
        <end position="195"/>
    </location>
</feature>
<keyword evidence="1" id="KW-1133">Transmembrane helix</keyword>
<keyword evidence="1" id="KW-0812">Transmembrane</keyword>
<organism evidence="2 3">
    <name type="scientific">Exidia glandulosa HHB12029</name>
    <dbReference type="NCBI Taxonomy" id="1314781"/>
    <lineage>
        <taxon>Eukaryota</taxon>
        <taxon>Fungi</taxon>
        <taxon>Dikarya</taxon>
        <taxon>Basidiomycota</taxon>
        <taxon>Agaricomycotina</taxon>
        <taxon>Agaricomycetes</taxon>
        <taxon>Auriculariales</taxon>
        <taxon>Exidiaceae</taxon>
        <taxon>Exidia</taxon>
    </lineage>
</organism>
<feature type="transmembrane region" description="Helical" evidence="1">
    <location>
        <begin position="77"/>
        <end position="97"/>
    </location>
</feature>
<dbReference type="OrthoDB" id="2562239at2759"/>
<evidence type="ECO:0000313" key="2">
    <source>
        <dbReference type="EMBL" id="KZV90057.1"/>
    </source>
</evidence>
<dbReference type="Proteomes" id="UP000077266">
    <property type="component" value="Unassembled WGS sequence"/>
</dbReference>